<evidence type="ECO:0000256" key="1">
    <source>
        <dbReference type="SAM" id="Coils"/>
    </source>
</evidence>
<dbReference type="Pfam" id="PF07396">
    <property type="entry name" value="Porin_O_P"/>
    <property type="match status" value="1"/>
</dbReference>
<sequence>MFFRLGCMDRIAMVWGRVAAFGLFLGLVLPNPNMLLAQEIGAEELTARFDRIEQSLAGLMQEQQQNQSATNNVAQIEEVVAKYLEEEKEQKAASRPTVTVFGRMHLEGLFFPEDSPGVDYFENPLTGDDVEDRIQFRRIRLGAQGKISPTGIYRVELDFGNPETPTFRDTYLGFEELPVLQTLLIGNQKRPLGLDAWNSNTNIIFMERPLPITAFNPNFRRIGIQSYGHTESENVNWQFGMFESSDVKSVGRYLGDDLQLCYVGRVASTPWYDQTSGGRGYFHVGVANMYSSADGDANSISAHQNQARFQTRPELRTSSQWLDTGTLSGATGYDTLGLETVLNIGTWQFTGEYLDTWVNRQADSNLFFDGGYVQAACFLTGEHEPWDRKTGRLSRVKPFEPFFLVNDWRGGVASGLGAWQIAARYSYLSLSDKDIHGGREQNVAVALNWYWTAHSKVLLDVVHGRISDHYPVGGYTGGHFTGLGVRFMMDF</sequence>
<organism evidence="2 3">
    <name type="scientific">Blastopirellula marina</name>
    <dbReference type="NCBI Taxonomy" id="124"/>
    <lineage>
        <taxon>Bacteria</taxon>
        <taxon>Pseudomonadati</taxon>
        <taxon>Planctomycetota</taxon>
        <taxon>Planctomycetia</taxon>
        <taxon>Pirellulales</taxon>
        <taxon>Pirellulaceae</taxon>
        <taxon>Blastopirellula</taxon>
    </lineage>
</organism>
<keyword evidence="1" id="KW-0175">Coiled coil</keyword>
<dbReference type="EMBL" id="PUIB01000017">
    <property type="protein sequence ID" value="PQO33673.1"/>
    <property type="molecule type" value="Genomic_DNA"/>
</dbReference>
<gene>
    <name evidence="2" type="ORF">C5Y98_15665</name>
</gene>
<name>A0A2S8FNA1_9BACT</name>
<dbReference type="SUPFAM" id="SSF56935">
    <property type="entry name" value="Porins"/>
    <property type="match status" value="1"/>
</dbReference>
<comment type="caution">
    <text evidence="2">The sequence shown here is derived from an EMBL/GenBank/DDBJ whole genome shotgun (WGS) entry which is preliminary data.</text>
</comment>
<proteinExistence type="predicted"/>
<accession>A0A2S8FNA1</accession>
<protein>
    <submittedName>
        <fullName evidence="2">ATPase</fullName>
    </submittedName>
</protein>
<dbReference type="AlphaFoldDB" id="A0A2S8FNA1"/>
<dbReference type="Gene3D" id="2.40.160.10">
    <property type="entry name" value="Porin"/>
    <property type="match status" value="1"/>
</dbReference>
<dbReference type="InterPro" id="IPR010870">
    <property type="entry name" value="Porin_O/P"/>
</dbReference>
<evidence type="ECO:0000313" key="3">
    <source>
        <dbReference type="Proteomes" id="UP000239388"/>
    </source>
</evidence>
<dbReference type="Proteomes" id="UP000239388">
    <property type="component" value="Unassembled WGS sequence"/>
</dbReference>
<feature type="coiled-coil region" evidence="1">
    <location>
        <begin position="42"/>
        <end position="86"/>
    </location>
</feature>
<reference evidence="2 3" key="1">
    <citation type="submission" date="2018-02" db="EMBL/GenBank/DDBJ databases">
        <title>Comparative genomes isolates from brazilian mangrove.</title>
        <authorList>
            <person name="Araujo J.E."/>
            <person name="Taketani R.G."/>
            <person name="Silva M.C.P."/>
            <person name="Loureco M.V."/>
            <person name="Andreote F.D."/>
        </authorList>
    </citation>
    <scope>NUCLEOTIDE SEQUENCE [LARGE SCALE GENOMIC DNA]</scope>
    <source>
        <strain evidence="2 3">NAP PRIS-MGV</strain>
    </source>
</reference>
<evidence type="ECO:0000313" key="2">
    <source>
        <dbReference type="EMBL" id="PQO33673.1"/>
    </source>
</evidence>
<dbReference type="InterPro" id="IPR023614">
    <property type="entry name" value="Porin_dom_sf"/>
</dbReference>